<dbReference type="EMBL" id="JBFXLU010000265">
    <property type="protein sequence ID" value="KAL2832273.1"/>
    <property type="molecule type" value="Genomic_DNA"/>
</dbReference>
<sequence length="453" mass="52071">MATGFTNWASQSSPYRTIIPWASYNERNPSNTTTDLVPESSLAATETISFHLTSSRPSPQQLTSTRPLRSTQHPMFEPLEEDKRSIKTEEDLGKSAWLDTVPHVQLVDITKKTGAQSITVPRTSTVSLGSLDLGAVSDSKILYYFGALATQARLLPKFHLTLGRKQDRWGIKMTMYGMTFVRSHVYASRKDAKVDICREALKRLKTEHPKWLVPERPRDSPAPVEWDWTYLLHRKGVLLSRICLETNRGLKEHCVQQGHDEPKYTKYEHQRGYRHEVEVGGGTYFGVLKHYPDEHSSEQAAAHLAFYDMLVRGESDNTEPQSLSTFEAWKKRVSPLVPRDPLRLPSEPHLPAKREREDHERSRAPKRRVRKSRSPTKFSSAQGSMPKNANLQPLENRRLAAIEVEAPVVEEKRWKVTPQELWDQIRDLRSWAAKLESNVNPVRLDFYLQYRLT</sequence>
<feature type="compositionally biased region" description="Basic and acidic residues" evidence="1">
    <location>
        <begin position="350"/>
        <end position="363"/>
    </location>
</feature>
<feature type="compositionally biased region" description="Polar residues" evidence="1">
    <location>
        <begin position="375"/>
        <end position="393"/>
    </location>
</feature>
<proteinExistence type="predicted"/>
<dbReference type="Proteomes" id="UP001610446">
    <property type="component" value="Unassembled WGS sequence"/>
</dbReference>
<gene>
    <name evidence="2" type="ORF">BJY01DRAFT_253943</name>
</gene>
<feature type="compositionally biased region" description="Basic residues" evidence="1">
    <location>
        <begin position="364"/>
        <end position="374"/>
    </location>
</feature>
<evidence type="ECO:0000256" key="1">
    <source>
        <dbReference type="SAM" id="MobiDB-lite"/>
    </source>
</evidence>
<feature type="region of interest" description="Disordered" evidence="1">
    <location>
        <begin position="52"/>
        <end position="77"/>
    </location>
</feature>
<feature type="compositionally biased region" description="Polar residues" evidence="1">
    <location>
        <begin position="52"/>
        <end position="73"/>
    </location>
</feature>
<name>A0ABR4IZN8_9EURO</name>
<evidence type="ECO:0000313" key="2">
    <source>
        <dbReference type="EMBL" id="KAL2832273.1"/>
    </source>
</evidence>
<dbReference type="CDD" id="cd00048">
    <property type="entry name" value="DSRM_SF"/>
    <property type="match status" value="1"/>
</dbReference>
<dbReference type="SUPFAM" id="SSF54768">
    <property type="entry name" value="dsRNA-binding domain-like"/>
    <property type="match status" value="1"/>
</dbReference>
<keyword evidence="3" id="KW-1185">Reference proteome</keyword>
<organism evidence="2 3">
    <name type="scientific">Aspergillus pseudoustus</name>
    <dbReference type="NCBI Taxonomy" id="1810923"/>
    <lineage>
        <taxon>Eukaryota</taxon>
        <taxon>Fungi</taxon>
        <taxon>Dikarya</taxon>
        <taxon>Ascomycota</taxon>
        <taxon>Pezizomycotina</taxon>
        <taxon>Eurotiomycetes</taxon>
        <taxon>Eurotiomycetidae</taxon>
        <taxon>Eurotiales</taxon>
        <taxon>Aspergillaceae</taxon>
        <taxon>Aspergillus</taxon>
        <taxon>Aspergillus subgen. Nidulantes</taxon>
    </lineage>
</organism>
<protein>
    <submittedName>
        <fullName evidence="2">Uncharacterized protein</fullName>
    </submittedName>
</protein>
<feature type="region of interest" description="Disordered" evidence="1">
    <location>
        <begin position="337"/>
        <end position="393"/>
    </location>
</feature>
<evidence type="ECO:0000313" key="3">
    <source>
        <dbReference type="Proteomes" id="UP001610446"/>
    </source>
</evidence>
<comment type="caution">
    <text evidence="2">The sequence shown here is derived from an EMBL/GenBank/DDBJ whole genome shotgun (WGS) entry which is preliminary data.</text>
</comment>
<accession>A0ABR4IZN8</accession>
<reference evidence="2 3" key="1">
    <citation type="submission" date="2024-07" db="EMBL/GenBank/DDBJ databases">
        <title>Section-level genome sequencing and comparative genomics of Aspergillus sections Usti and Cavernicolus.</title>
        <authorList>
            <consortium name="Lawrence Berkeley National Laboratory"/>
            <person name="Nybo J.L."/>
            <person name="Vesth T.C."/>
            <person name="Theobald S."/>
            <person name="Frisvad J.C."/>
            <person name="Larsen T.O."/>
            <person name="Kjaerboelling I."/>
            <person name="Rothschild-Mancinelli K."/>
            <person name="Lyhne E.K."/>
            <person name="Kogle M.E."/>
            <person name="Barry K."/>
            <person name="Clum A."/>
            <person name="Na H."/>
            <person name="Ledsgaard L."/>
            <person name="Lin J."/>
            <person name="Lipzen A."/>
            <person name="Kuo A."/>
            <person name="Riley R."/>
            <person name="Mondo S."/>
            <person name="Labutti K."/>
            <person name="Haridas S."/>
            <person name="Pangalinan J."/>
            <person name="Salamov A.A."/>
            <person name="Simmons B.A."/>
            <person name="Magnuson J.K."/>
            <person name="Chen J."/>
            <person name="Drula E."/>
            <person name="Henrissat B."/>
            <person name="Wiebenga A."/>
            <person name="Lubbers R.J."/>
            <person name="Gomes A.C."/>
            <person name="Makela M.R."/>
            <person name="Stajich J."/>
            <person name="Grigoriev I.V."/>
            <person name="Mortensen U.H."/>
            <person name="De Vries R.P."/>
            <person name="Baker S.E."/>
            <person name="Andersen M.R."/>
        </authorList>
    </citation>
    <scope>NUCLEOTIDE SEQUENCE [LARGE SCALE GENOMIC DNA]</scope>
    <source>
        <strain evidence="2 3">CBS 123904</strain>
    </source>
</reference>